<dbReference type="InterPro" id="IPR023341">
    <property type="entry name" value="MABP"/>
</dbReference>
<evidence type="ECO:0000313" key="17">
    <source>
        <dbReference type="Proteomes" id="UP001369086"/>
    </source>
</evidence>
<sequence length="293" mass="32152">METHPSLTPCAAFEMSVEAASVPLTALAWASGSSTCPNDFKLISTTFDGSNANFGKGFGMKSSYYLCCSSKPQGSVITDIQFVSEKESLPCGFYYIAEFLEPRASVSKKKRLCVKSVSFNTADVAVLDVQLTAKSKVILPHYTCIGDMNGFVLWCKKGRVRPLPKPRSINLDMRELSLEKGEAEPQSPAHNSSAASRPIHPNKLSKRRSTLEIKEGVYDTGNIYSISAMDGVPFALHPKFDCQPNGNVPLVNLNNIQIKSITDIENEYNYSFTVEKTAADRPQFRSALQSLEA</sequence>
<accession>A0ABR0Y8Q8</accession>
<keyword evidence="9" id="KW-0729">SH3-binding</keyword>
<comment type="caution">
    <text evidence="16">The sequence shown here is derived from an EMBL/GenBank/DDBJ whole genome shotgun (WGS) entry which is preliminary data.</text>
</comment>
<comment type="subcellular location">
    <subcellularLocation>
        <location evidence="1">Cytoplasm</location>
    </subcellularLocation>
    <subcellularLocation>
        <location evidence="2">Late endosome membrane</location>
        <topology evidence="2">Peripheral membrane protein</topology>
    </subcellularLocation>
</comment>
<evidence type="ECO:0000256" key="5">
    <source>
        <dbReference type="ARBA" id="ARBA00022448"/>
    </source>
</evidence>
<proteinExistence type="inferred from homology"/>
<feature type="domain" description="UMA" evidence="14">
    <location>
        <begin position="229"/>
        <end position="279"/>
    </location>
</feature>
<gene>
    <name evidence="16" type="ORF">HHUSO_G33153</name>
</gene>
<evidence type="ECO:0000256" key="2">
    <source>
        <dbReference type="ARBA" id="ARBA00004633"/>
    </source>
</evidence>
<evidence type="ECO:0000256" key="13">
    <source>
        <dbReference type="SAM" id="MobiDB-lite"/>
    </source>
</evidence>
<dbReference type="EMBL" id="JAHFZB010000042">
    <property type="protein sequence ID" value="KAK6468801.1"/>
    <property type="molecule type" value="Genomic_DNA"/>
</dbReference>
<dbReference type="PANTHER" id="PTHR31612:SF2">
    <property type="entry name" value="MULTIVESICULAR BODY SUBUNIT 12A"/>
    <property type="match status" value="1"/>
</dbReference>
<dbReference type="PANTHER" id="PTHR31612">
    <property type="entry name" value="MULTIVESICULAR BODY SUBUNIT 12A"/>
    <property type="match status" value="1"/>
</dbReference>
<dbReference type="InterPro" id="IPR023340">
    <property type="entry name" value="UMA"/>
</dbReference>
<evidence type="ECO:0000256" key="11">
    <source>
        <dbReference type="ARBA" id="ARBA00033002"/>
    </source>
</evidence>
<evidence type="ECO:0000256" key="6">
    <source>
        <dbReference type="ARBA" id="ARBA00022490"/>
    </source>
</evidence>
<keyword evidence="17" id="KW-1185">Reference proteome</keyword>
<feature type="region of interest" description="Disordered" evidence="13">
    <location>
        <begin position="179"/>
        <end position="206"/>
    </location>
</feature>
<evidence type="ECO:0000256" key="4">
    <source>
        <dbReference type="ARBA" id="ARBA00017653"/>
    </source>
</evidence>
<keyword evidence="10" id="KW-0472">Membrane</keyword>
<evidence type="ECO:0000259" key="15">
    <source>
        <dbReference type="PROSITE" id="PS51498"/>
    </source>
</evidence>
<protein>
    <recommendedName>
        <fullName evidence="4">Multivesicular body subunit 12A</fullName>
    </recommendedName>
    <alternativeName>
        <fullName evidence="12">ESCRT-I complex subunit MVB12A</fullName>
    </alternativeName>
    <alternativeName>
        <fullName evidence="11">Protein FAM125A</fullName>
    </alternativeName>
</protein>
<dbReference type="Gene3D" id="2.100.10.50">
    <property type="match status" value="1"/>
</dbReference>
<dbReference type="Pfam" id="PF10240">
    <property type="entry name" value="DUF2464"/>
    <property type="match status" value="1"/>
</dbReference>
<keyword evidence="7" id="KW-0967">Endosome</keyword>
<dbReference type="PROSITE" id="PS51498">
    <property type="entry name" value="MABP"/>
    <property type="match status" value="1"/>
</dbReference>
<organism evidence="16 17">
    <name type="scientific">Huso huso</name>
    <name type="common">Beluga</name>
    <name type="synonym">Acipenser huso</name>
    <dbReference type="NCBI Taxonomy" id="61971"/>
    <lineage>
        <taxon>Eukaryota</taxon>
        <taxon>Metazoa</taxon>
        <taxon>Chordata</taxon>
        <taxon>Craniata</taxon>
        <taxon>Vertebrata</taxon>
        <taxon>Euteleostomi</taxon>
        <taxon>Actinopterygii</taxon>
        <taxon>Chondrostei</taxon>
        <taxon>Acipenseriformes</taxon>
        <taxon>Acipenseridae</taxon>
        <taxon>Huso</taxon>
    </lineage>
</organism>
<evidence type="ECO:0000256" key="9">
    <source>
        <dbReference type="ARBA" id="ARBA00023036"/>
    </source>
</evidence>
<keyword evidence="5" id="KW-0813">Transport</keyword>
<name>A0ABR0Y8Q8_HUSHU</name>
<evidence type="ECO:0000256" key="3">
    <source>
        <dbReference type="ARBA" id="ARBA00010432"/>
    </source>
</evidence>
<evidence type="ECO:0000256" key="8">
    <source>
        <dbReference type="ARBA" id="ARBA00022927"/>
    </source>
</evidence>
<evidence type="ECO:0000256" key="7">
    <source>
        <dbReference type="ARBA" id="ARBA00022753"/>
    </source>
</evidence>
<comment type="similarity">
    <text evidence="3">Belongs to the MVB12 family.</text>
</comment>
<dbReference type="InterPro" id="IPR018798">
    <property type="entry name" value="MVB12A/B"/>
</dbReference>
<dbReference type="PROSITE" id="PS51497">
    <property type="entry name" value="UMA"/>
    <property type="match status" value="1"/>
</dbReference>
<evidence type="ECO:0000313" key="16">
    <source>
        <dbReference type="EMBL" id="KAK6468801.1"/>
    </source>
</evidence>
<evidence type="ECO:0000259" key="14">
    <source>
        <dbReference type="PROSITE" id="PS51497"/>
    </source>
</evidence>
<keyword evidence="8" id="KW-0653">Protein transport</keyword>
<reference evidence="16 17" key="1">
    <citation type="submission" date="2021-05" db="EMBL/GenBank/DDBJ databases">
        <authorList>
            <person name="Zahm M."/>
            <person name="Klopp C."/>
            <person name="Cabau C."/>
            <person name="Kuhl H."/>
            <person name="Suciu R."/>
            <person name="Ciorpac M."/>
            <person name="Holostenco D."/>
            <person name="Gessner J."/>
            <person name="Wuertz S."/>
            <person name="Hohne C."/>
            <person name="Stock M."/>
            <person name="Gislard M."/>
            <person name="Lluch J."/>
            <person name="Milhes M."/>
            <person name="Lampietro C."/>
            <person name="Lopez Roques C."/>
            <person name="Donnadieu C."/>
            <person name="Du K."/>
            <person name="Schartl M."/>
            <person name="Guiguen Y."/>
        </authorList>
    </citation>
    <scope>NUCLEOTIDE SEQUENCE [LARGE SCALE GENOMIC DNA]</scope>
    <source>
        <strain evidence="16">Hh-F2</strain>
        <tissue evidence="16">Blood</tissue>
    </source>
</reference>
<evidence type="ECO:0000256" key="1">
    <source>
        <dbReference type="ARBA" id="ARBA00004496"/>
    </source>
</evidence>
<evidence type="ECO:0000256" key="10">
    <source>
        <dbReference type="ARBA" id="ARBA00023136"/>
    </source>
</evidence>
<dbReference type="Proteomes" id="UP001369086">
    <property type="component" value="Unassembled WGS sequence"/>
</dbReference>
<evidence type="ECO:0000256" key="12">
    <source>
        <dbReference type="ARBA" id="ARBA00033024"/>
    </source>
</evidence>
<keyword evidence="6" id="KW-0963">Cytoplasm</keyword>
<dbReference type="InterPro" id="IPR040335">
    <property type="entry name" value="MVB12A"/>
</dbReference>
<feature type="domain" description="MABP" evidence="15">
    <location>
        <begin position="21"/>
        <end position="159"/>
    </location>
</feature>